<feature type="non-terminal residue" evidence="2">
    <location>
        <position position="1"/>
    </location>
</feature>
<evidence type="ECO:0000313" key="3">
    <source>
        <dbReference type="Proteomes" id="UP001642484"/>
    </source>
</evidence>
<dbReference type="PANTHER" id="PTHR48050:SF13">
    <property type="entry name" value="STEROL 3-BETA-GLUCOSYLTRANSFERASE UGT80A2"/>
    <property type="match status" value="1"/>
</dbReference>
<comment type="caution">
    <text evidence="2">The sequence shown here is derived from an EMBL/GenBank/DDBJ whole genome shotgun (WGS) entry which is preliminary data.</text>
</comment>
<keyword evidence="3" id="KW-1185">Reference proteome</keyword>
<dbReference type="SUPFAM" id="SSF53756">
    <property type="entry name" value="UDP-Glycosyltransferase/glycogen phosphorylase"/>
    <property type="match status" value="1"/>
</dbReference>
<sequence length="276" mass="30276">SEDFVDCILNGCKPADEHEQWYWTLEQYAYDFLKEDLEKATAATGSMLSFDEIRPMLAGTSDLVHSFNCYSTDLCPAQYSGGNIHDVGALADRYIPSDFSSLPELLEFCEKMKPVAIGFGSMPFAHAQAVISGLEAIQCRAVLVGDALAAFEPTPWTKANIVQVRSVPYPWLLPHCRCMVSHGGAGVLHSTLRAGIPAVIAPLMGDQFAWARLVDARYLGINAGPMNTLSADALVDSLKRLDARPECASNAKEFAMKIKDRDSPKELVKLLEQIMM</sequence>
<gene>
    <name evidence="2" type="ORF">CCMP2556_LOCUS27705</name>
</gene>
<dbReference type="Pfam" id="PF06722">
    <property type="entry name" value="EryCIII-like_C"/>
    <property type="match status" value="1"/>
</dbReference>
<dbReference type="EMBL" id="CAXAMN010020114">
    <property type="protein sequence ID" value="CAK9055735.1"/>
    <property type="molecule type" value="Genomic_DNA"/>
</dbReference>
<proteinExistence type="predicted"/>
<feature type="domain" description="Erythromycin biosynthesis protein CIII-like C-terminal" evidence="1">
    <location>
        <begin position="160"/>
        <end position="273"/>
    </location>
</feature>
<evidence type="ECO:0000259" key="1">
    <source>
        <dbReference type="Pfam" id="PF06722"/>
    </source>
</evidence>
<protein>
    <recommendedName>
        <fullName evidence="1">Erythromycin biosynthesis protein CIII-like C-terminal domain-containing protein</fullName>
    </recommendedName>
</protein>
<dbReference type="Gene3D" id="3.40.50.2000">
    <property type="entry name" value="Glycogen Phosphorylase B"/>
    <property type="match status" value="2"/>
</dbReference>
<dbReference type="InterPro" id="IPR010610">
    <property type="entry name" value="EryCIII-like_C"/>
</dbReference>
<reference evidence="2 3" key="1">
    <citation type="submission" date="2024-02" db="EMBL/GenBank/DDBJ databases">
        <authorList>
            <person name="Chen Y."/>
            <person name="Shah S."/>
            <person name="Dougan E. K."/>
            <person name="Thang M."/>
            <person name="Chan C."/>
        </authorList>
    </citation>
    <scope>NUCLEOTIDE SEQUENCE [LARGE SCALE GENOMIC DNA]</scope>
</reference>
<dbReference type="InterPro" id="IPR050426">
    <property type="entry name" value="Glycosyltransferase_28"/>
</dbReference>
<dbReference type="Proteomes" id="UP001642484">
    <property type="component" value="Unassembled WGS sequence"/>
</dbReference>
<name>A0ABP0MW53_9DINO</name>
<evidence type="ECO:0000313" key="2">
    <source>
        <dbReference type="EMBL" id="CAK9055735.1"/>
    </source>
</evidence>
<organism evidence="2 3">
    <name type="scientific">Durusdinium trenchii</name>
    <dbReference type="NCBI Taxonomy" id="1381693"/>
    <lineage>
        <taxon>Eukaryota</taxon>
        <taxon>Sar</taxon>
        <taxon>Alveolata</taxon>
        <taxon>Dinophyceae</taxon>
        <taxon>Suessiales</taxon>
        <taxon>Symbiodiniaceae</taxon>
        <taxon>Durusdinium</taxon>
    </lineage>
</organism>
<accession>A0ABP0MW53</accession>
<dbReference type="PANTHER" id="PTHR48050">
    <property type="entry name" value="STEROL 3-BETA-GLUCOSYLTRANSFERASE"/>
    <property type="match status" value="1"/>
</dbReference>